<dbReference type="InterPro" id="IPR000515">
    <property type="entry name" value="MetI-like"/>
</dbReference>
<sequence length="784" mass="85222">MSAKAPSPAPPKKPKPVPERFQVARTTLWFDRIMTKTIIGGGFTVIVAVFGILFFLLAVTIPLFQGADVEERQHLAPSVPVQGTWGLDPSGTLPFVYDNGKNVFFLDKTTGNLNPAPVSLPDGETVCAHSYDSSLAAYAIATESGKAGLISVHSGLNIHGQANAHGPDKAGTETSPLYPLTESGSVPGRISRIAYADAGERKIFTATAETEQGPRLLLMTLEESRSLLHEGELAPSGFHDLTDQLEGRPAALLPGASGDSLVIATDTDKLLYFSYDEDGETWVKRQTIPSPLGSGEKMTSVNWLFGDMSLVIGGDKGSLKIFSLYPHPRPDGPALRLFGQTRQFPPLNGPVQHYAASGINRSFLVSTPRELRLCYGTTADVRWSSDPLEFTPVQLAASTEFNSAIAVDAGGKVHFFSMEDRHPEAGSKALAGKIWYEGYDSPKWLWQSVGGTDDYESKLSLMPLVFGTLKGTLYALVFAVPVAVMAAIYTAHFMAPSVKRVVKPVMEIMASLPSVVLGFFGALYLAPRMEDKVPALLCMAVLIPGLAALIAWFWTTRPAAWRNKFSRGVEYIVMTPVILLCAWFCWEYLGYWLEQPLISLCQGVMNLWGAGDFQAASFADLWRNGFGMPYEQRNSLVVGFIMGFAVIPVIFTISEDALSNVPPSLIAASEALGASRWQMVRTVVLPVASAGIFSALMIGLGRAVGETMIVLMATGNTPIMDWNIFNGMRTLSANIATELPEAAQDSTHYRVLFLGGLILFSMTFILNTLAEIVRQRLRKRFNVV</sequence>
<gene>
    <name evidence="7" type="ORF">CXU22_11395</name>
</gene>
<dbReference type="InterPro" id="IPR011047">
    <property type="entry name" value="Quinoprotein_ADH-like_sf"/>
</dbReference>
<dbReference type="Pfam" id="PF00528">
    <property type="entry name" value="BPD_transp_1"/>
    <property type="match status" value="1"/>
</dbReference>
<feature type="transmembrane region" description="Helical" evidence="5">
    <location>
        <begin position="568"/>
        <end position="589"/>
    </location>
</feature>
<evidence type="ECO:0000256" key="4">
    <source>
        <dbReference type="ARBA" id="ARBA00023136"/>
    </source>
</evidence>
<dbReference type="SUPFAM" id="SSF50998">
    <property type="entry name" value="Quinoprotein alcohol dehydrogenase-like"/>
    <property type="match status" value="1"/>
</dbReference>
<evidence type="ECO:0000313" key="8">
    <source>
        <dbReference type="Proteomes" id="UP000236000"/>
    </source>
</evidence>
<reference evidence="7 8" key="1">
    <citation type="journal article" date="2017" name="BMC Genomics">
        <title>Genome sequencing of 39 Akkermansia muciniphila isolates reveals its population structure, genomic and functional diverisity, and global distribution in mammalian gut microbiotas.</title>
        <authorList>
            <person name="Guo X."/>
            <person name="Li S."/>
            <person name="Zhang J."/>
            <person name="Wu F."/>
            <person name="Li X."/>
            <person name="Wu D."/>
            <person name="Zhang M."/>
            <person name="Ou Z."/>
            <person name="Jie Z."/>
            <person name="Yan Q."/>
            <person name="Li P."/>
            <person name="Yi J."/>
            <person name="Peng Y."/>
        </authorList>
    </citation>
    <scope>NUCLEOTIDE SEQUENCE [LARGE SCALE GENOMIC DNA]</scope>
    <source>
        <strain evidence="7 8">GP24</strain>
    </source>
</reference>
<evidence type="ECO:0000256" key="3">
    <source>
        <dbReference type="ARBA" id="ARBA00022989"/>
    </source>
</evidence>
<keyword evidence="3 5" id="KW-1133">Transmembrane helix</keyword>
<dbReference type="OrthoDB" id="9785113at2"/>
<evidence type="ECO:0000256" key="5">
    <source>
        <dbReference type="RuleBase" id="RU363032"/>
    </source>
</evidence>
<dbReference type="Proteomes" id="UP000236000">
    <property type="component" value="Unassembled WGS sequence"/>
</dbReference>
<keyword evidence="4 5" id="KW-0472">Membrane</keyword>
<feature type="transmembrane region" description="Helical" evidence="5">
    <location>
        <begin position="533"/>
        <end position="556"/>
    </location>
</feature>
<feature type="transmembrane region" description="Helical" evidence="5">
    <location>
        <begin position="749"/>
        <end position="770"/>
    </location>
</feature>
<evidence type="ECO:0000313" key="7">
    <source>
        <dbReference type="EMBL" id="PNC17217.1"/>
    </source>
</evidence>
<dbReference type="SUPFAM" id="SSF161098">
    <property type="entry name" value="MetI-like"/>
    <property type="match status" value="1"/>
</dbReference>
<dbReference type="PROSITE" id="PS50928">
    <property type="entry name" value="ABC_TM1"/>
    <property type="match status" value="1"/>
</dbReference>
<feature type="domain" description="ABC transmembrane type-1" evidence="6">
    <location>
        <begin position="465"/>
        <end position="770"/>
    </location>
</feature>
<dbReference type="GO" id="GO:0055085">
    <property type="term" value="P:transmembrane transport"/>
    <property type="evidence" value="ECO:0007669"/>
    <property type="project" value="InterPro"/>
</dbReference>
<evidence type="ECO:0000259" key="6">
    <source>
        <dbReference type="PROSITE" id="PS50928"/>
    </source>
</evidence>
<protein>
    <recommendedName>
        <fullName evidence="6">ABC transmembrane type-1 domain-containing protein</fullName>
    </recommendedName>
</protein>
<accession>A0A2N8HBI5</accession>
<feature type="transmembrane region" description="Helical" evidence="5">
    <location>
        <begin position="38"/>
        <end position="64"/>
    </location>
</feature>
<dbReference type="PANTHER" id="PTHR42727:SF1">
    <property type="entry name" value="PHOSPHATE TRANSPORT SYSTEM PERMEASE"/>
    <property type="match status" value="1"/>
</dbReference>
<comment type="similarity">
    <text evidence="5">Belongs to the binding-protein-dependent transport system permease family.</text>
</comment>
<dbReference type="EMBL" id="PJKA01000013">
    <property type="protein sequence ID" value="PNC17217.1"/>
    <property type="molecule type" value="Genomic_DNA"/>
</dbReference>
<dbReference type="PANTHER" id="PTHR42727">
    <property type="entry name" value="PHOSPHATE TRANSPORT SYSTEM PERMEASE PROTEIN"/>
    <property type="match status" value="1"/>
</dbReference>
<feature type="transmembrane region" description="Helical" evidence="5">
    <location>
        <begin position="473"/>
        <end position="493"/>
    </location>
</feature>
<evidence type="ECO:0000256" key="2">
    <source>
        <dbReference type="ARBA" id="ARBA00022692"/>
    </source>
</evidence>
<organism evidence="7 8">
    <name type="scientific">Akkermansia muciniphila</name>
    <dbReference type="NCBI Taxonomy" id="239935"/>
    <lineage>
        <taxon>Bacteria</taxon>
        <taxon>Pseudomonadati</taxon>
        <taxon>Verrucomicrobiota</taxon>
        <taxon>Verrucomicrobiia</taxon>
        <taxon>Verrucomicrobiales</taxon>
        <taxon>Akkermansiaceae</taxon>
        <taxon>Akkermansia</taxon>
    </lineage>
</organism>
<dbReference type="InterPro" id="IPR035906">
    <property type="entry name" value="MetI-like_sf"/>
</dbReference>
<dbReference type="CDD" id="cd06261">
    <property type="entry name" value="TM_PBP2"/>
    <property type="match status" value="1"/>
</dbReference>
<keyword evidence="5" id="KW-0813">Transport</keyword>
<feature type="transmembrane region" description="Helical" evidence="5">
    <location>
        <begin position="683"/>
        <end position="704"/>
    </location>
</feature>
<evidence type="ECO:0000256" key="1">
    <source>
        <dbReference type="ARBA" id="ARBA00004651"/>
    </source>
</evidence>
<comment type="subcellular location">
    <subcellularLocation>
        <location evidence="1 5">Cell membrane</location>
        <topology evidence="1 5">Multi-pass membrane protein</topology>
    </subcellularLocation>
</comment>
<feature type="transmembrane region" description="Helical" evidence="5">
    <location>
        <begin position="505"/>
        <end position="527"/>
    </location>
</feature>
<comment type="caution">
    <text evidence="7">The sequence shown here is derived from an EMBL/GenBank/DDBJ whole genome shotgun (WGS) entry which is preliminary data.</text>
</comment>
<name>A0A2N8HBI5_9BACT</name>
<proteinExistence type="inferred from homology"/>
<dbReference type="Gene3D" id="1.10.3720.10">
    <property type="entry name" value="MetI-like"/>
    <property type="match status" value="1"/>
</dbReference>
<dbReference type="AlphaFoldDB" id="A0A2N8HBI5"/>
<keyword evidence="2 5" id="KW-0812">Transmembrane</keyword>
<feature type="transmembrane region" description="Helical" evidence="5">
    <location>
        <begin position="636"/>
        <end position="654"/>
    </location>
</feature>
<dbReference type="GO" id="GO:0005886">
    <property type="term" value="C:plasma membrane"/>
    <property type="evidence" value="ECO:0007669"/>
    <property type="project" value="UniProtKB-SubCell"/>
</dbReference>
<dbReference type="RefSeq" id="WP_102715556.1">
    <property type="nucleotide sequence ID" value="NZ_PJKA01000013.1"/>
</dbReference>